<dbReference type="OrthoDB" id="2876757at2"/>
<reference evidence="1 2" key="1">
    <citation type="submission" date="2019-08" db="EMBL/GenBank/DDBJ databases">
        <title>Bacillus genomes from the desert of Cuatro Cienegas, Coahuila.</title>
        <authorList>
            <person name="Olmedo-Alvarez G."/>
        </authorList>
    </citation>
    <scope>NUCLEOTIDE SEQUENCE [LARGE SCALE GENOMIC DNA]</scope>
    <source>
        <strain evidence="1 2">CH34_1T</strain>
    </source>
</reference>
<dbReference type="EMBL" id="VTEI01000003">
    <property type="protein sequence ID" value="TYS18046.1"/>
    <property type="molecule type" value="Genomic_DNA"/>
</dbReference>
<dbReference type="RefSeq" id="WP_148939439.1">
    <property type="nucleotide sequence ID" value="NZ_VTEI01000003.1"/>
</dbReference>
<accession>A0A5D4NXG2</accession>
<comment type="caution">
    <text evidence="1">The sequence shown here is derived from an EMBL/GenBank/DDBJ whole genome shotgun (WGS) entry which is preliminary data.</text>
</comment>
<protein>
    <submittedName>
        <fullName evidence="1">Uncharacterized protein</fullName>
    </submittedName>
</protein>
<name>A0A5D4NXG2_9BACI</name>
<sequence>MKKVQCLKDFNEFESEFPSCFIKYLKNEFYHLFEYLNNGEAIEEFKLPFYQEMVILESKIEMDKIVKDIINLEFNEKIIFPSFMISRIGIFRGDDIQLYYFII</sequence>
<proteinExistence type="predicted"/>
<evidence type="ECO:0000313" key="2">
    <source>
        <dbReference type="Proteomes" id="UP000322267"/>
    </source>
</evidence>
<dbReference type="AlphaFoldDB" id="A0A5D4NXG2"/>
<evidence type="ECO:0000313" key="1">
    <source>
        <dbReference type="EMBL" id="TYS18046.1"/>
    </source>
</evidence>
<dbReference type="Proteomes" id="UP000322267">
    <property type="component" value="Unassembled WGS sequence"/>
</dbReference>
<organism evidence="1 2">
    <name type="scientific">Rossellomorea vietnamensis</name>
    <dbReference type="NCBI Taxonomy" id="218284"/>
    <lineage>
        <taxon>Bacteria</taxon>
        <taxon>Bacillati</taxon>
        <taxon>Bacillota</taxon>
        <taxon>Bacilli</taxon>
        <taxon>Bacillales</taxon>
        <taxon>Bacillaceae</taxon>
        <taxon>Rossellomorea</taxon>
    </lineage>
</organism>
<gene>
    <name evidence="1" type="ORF">FZC78_09465</name>
</gene>